<dbReference type="Proteomes" id="UP000639973">
    <property type="component" value="Unassembled WGS sequence"/>
</dbReference>
<proteinExistence type="predicted"/>
<name>A0ABQ2G1E4_9DEIO</name>
<accession>A0ABQ2G1E4</accession>
<feature type="transmembrane region" description="Helical" evidence="1">
    <location>
        <begin position="75"/>
        <end position="96"/>
    </location>
</feature>
<sequence>MGCCGTGERWGDEAARPQARCRISWPSAQRQQTAAVCSAAERGGGVFGGPSSMQCFSVLGQIQVLGEAYRRTIGFMWLNLGVAGLAFIGGVIYLWFQIRKGRQA</sequence>
<keyword evidence="3" id="KW-1185">Reference proteome</keyword>
<keyword evidence="1" id="KW-0472">Membrane</keyword>
<dbReference type="EMBL" id="BMOL01000002">
    <property type="protein sequence ID" value="GGL70518.1"/>
    <property type="molecule type" value="Genomic_DNA"/>
</dbReference>
<keyword evidence="1" id="KW-0812">Transmembrane</keyword>
<evidence type="ECO:0000256" key="1">
    <source>
        <dbReference type="SAM" id="Phobius"/>
    </source>
</evidence>
<organism evidence="2 3">
    <name type="scientific">Deinococcus aerolatus</name>
    <dbReference type="NCBI Taxonomy" id="522487"/>
    <lineage>
        <taxon>Bacteria</taxon>
        <taxon>Thermotogati</taxon>
        <taxon>Deinococcota</taxon>
        <taxon>Deinococci</taxon>
        <taxon>Deinococcales</taxon>
        <taxon>Deinococcaceae</taxon>
        <taxon>Deinococcus</taxon>
    </lineage>
</organism>
<evidence type="ECO:0000313" key="2">
    <source>
        <dbReference type="EMBL" id="GGL70518.1"/>
    </source>
</evidence>
<reference evidence="3" key="1">
    <citation type="journal article" date="2019" name="Int. J. Syst. Evol. Microbiol.">
        <title>The Global Catalogue of Microorganisms (GCM) 10K type strain sequencing project: providing services to taxonomists for standard genome sequencing and annotation.</title>
        <authorList>
            <consortium name="The Broad Institute Genomics Platform"/>
            <consortium name="The Broad Institute Genome Sequencing Center for Infectious Disease"/>
            <person name="Wu L."/>
            <person name="Ma J."/>
        </authorList>
    </citation>
    <scope>NUCLEOTIDE SEQUENCE [LARGE SCALE GENOMIC DNA]</scope>
    <source>
        <strain evidence="3">JCM 15442</strain>
    </source>
</reference>
<gene>
    <name evidence="2" type="ORF">GCM10010840_05780</name>
</gene>
<protein>
    <submittedName>
        <fullName evidence="2">Uncharacterized protein</fullName>
    </submittedName>
</protein>
<comment type="caution">
    <text evidence="2">The sequence shown here is derived from an EMBL/GenBank/DDBJ whole genome shotgun (WGS) entry which is preliminary data.</text>
</comment>
<evidence type="ECO:0000313" key="3">
    <source>
        <dbReference type="Proteomes" id="UP000639973"/>
    </source>
</evidence>
<keyword evidence="1" id="KW-1133">Transmembrane helix</keyword>